<name>A0A2H0U7J6_9BACT</name>
<proteinExistence type="predicted"/>
<keyword evidence="1" id="KW-0812">Transmembrane</keyword>
<keyword evidence="1" id="KW-0472">Membrane</keyword>
<gene>
    <name evidence="2" type="ORF">COU20_02570</name>
</gene>
<organism evidence="2 3">
    <name type="scientific">Candidatus Kaiserbacteria bacterium CG10_big_fil_rev_8_21_14_0_10_59_10</name>
    <dbReference type="NCBI Taxonomy" id="1974612"/>
    <lineage>
        <taxon>Bacteria</taxon>
        <taxon>Candidatus Kaiseribacteriota</taxon>
    </lineage>
</organism>
<evidence type="ECO:0000313" key="2">
    <source>
        <dbReference type="EMBL" id="PIR82383.1"/>
    </source>
</evidence>
<accession>A0A2H0U7J6</accession>
<evidence type="ECO:0000256" key="1">
    <source>
        <dbReference type="SAM" id="Phobius"/>
    </source>
</evidence>
<reference evidence="3" key="1">
    <citation type="submission" date="2017-09" db="EMBL/GenBank/DDBJ databases">
        <title>Depth-based differentiation of microbial function through sediment-hosted aquifers and enrichment of novel symbionts in the deep terrestrial subsurface.</title>
        <authorList>
            <person name="Probst A.J."/>
            <person name="Ladd B."/>
            <person name="Jarett J.K."/>
            <person name="Geller-Mcgrath D.E."/>
            <person name="Sieber C.M.K."/>
            <person name="Emerson J.B."/>
            <person name="Anantharaman K."/>
            <person name="Thomas B.C."/>
            <person name="Malmstrom R."/>
            <person name="Stieglmeier M."/>
            <person name="Klingl A."/>
            <person name="Woyke T."/>
            <person name="Ryan C.M."/>
            <person name="Banfield J.F."/>
        </authorList>
    </citation>
    <scope>NUCLEOTIDE SEQUENCE [LARGE SCALE GENOMIC DNA]</scope>
</reference>
<evidence type="ECO:0000313" key="3">
    <source>
        <dbReference type="Proteomes" id="UP000231379"/>
    </source>
</evidence>
<feature type="transmembrane region" description="Helical" evidence="1">
    <location>
        <begin position="127"/>
        <end position="145"/>
    </location>
</feature>
<keyword evidence="1" id="KW-1133">Transmembrane helix</keyword>
<dbReference type="AlphaFoldDB" id="A0A2H0U7J6"/>
<protein>
    <submittedName>
        <fullName evidence="2">Uncharacterized protein</fullName>
    </submittedName>
</protein>
<dbReference type="EMBL" id="PFBM01000016">
    <property type="protein sequence ID" value="PIR82383.1"/>
    <property type="molecule type" value="Genomic_DNA"/>
</dbReference>
<sequence length="150" mass="15867">MLAEGLRKAGGWRLFLALAFSLFVILNLSELGIMRDLIAPNLAGAPVIPYASLGEWLAVQPVTVLLALFFAAVLTGCAAVASAMPGRTEAARSRQRTSFASAASVSVFVAAIAAAAIYVQMLLDYPLWHMLAVAAFAAALIFALWRQGRS</sequence>
<feature type="transmembrane region" description="Helical" evidence="1">
    <location>
        <begin position="60"/>
        <end position="81"/>
    </location>
</feature>
<dbReference type="Proteomes" id="UP000231379">
    <property type="component" value="Unassembled WGS sequence"/>
</dbReference>
<comment type="caution">
    <text evidence="2">The sequence shown here is derived from an EMBL/GenBank/DDBJ whole genome shotgun (WGS) entry which is preliminary data.</text>
</comment>
<feature type="transmembrane region" description="Helical" evidence="1">
    <location>
        <begin position="102"/>
        <end position="121"/>
    </location>
</feature>